<dbReference type="Pfam" id="PF00635">
    <property type="entry name" value="Motile_Sperm"/>
    <property type="match status" value="1"/>
</dbReference>
<accession>A0AA36D934</accession>
<dbReference type="Proteomes" id="UP001177023">
    <property type="component" value="Unassembled WGS sequence"/>
</dbReference>
<dbReference type="PROSITE" id="PS50202">
    <property type="entry name" value="MSP"/>
    <property type="match status" value="1"/>
</dbReference>
<keyword evidence="1" id="KW-0963">Cytoplasm</keyword>
<dbReference type="AlphaFoldDB" id="A0AA36D934"/>
<evidence type="ECO:0000313" key="3">
    <source>
        <dbReference type="EMBL" id="CAJ0582987.1"/>
    </source>
</evidence>
<dbReference type="PANTHER" id="PTHR22947:SF5">
    <property type="entry name" value="MAJOR SPERM PROTEIN"/>
    <property type="match status" value="1"/>
</dbReference>
<dbReference type="InterPro" id="IPR051774">
    <property type="entry name" value="Sperm-specific_class_P"/>
</dbReference>
<dbReference type="InterPro" id="IPR000535">
    <property type="entry name" value="MSP_dom"/>
</dbReference>
<dbReference type="InterPro" id="IPR013783">
    <property type="entry name" value="Ig-like_fold"/>
</dbReference>
<reference evidence="3" key="1">
    <citation type="submission" date="2023-06" db="EMBL/GenBank/DDBJ databases">
        <authorList>
            <person name="Delattre M."/>
        </authorList>
    </citation>
    <scope>NUCLEOTIDE SEQUENCE</scope>
    <source>
        <strain evidence="3">AF72</strain>
    </source>
</reference>
<organism evidence="3 4">
    <name type="scientific">Mesorhabditis spiculigera</name>
    <dbReference type="NCBI Taxonomy" id="96644"/>
    <lineage>
        <taxon>Eukaryota</taxon>
        <taxon>Metazoa</taxon>
        <taxon>Ecdysozoa</taxon>
        <taxon>Nematoda</taxon>
        <taxon>Chromadorea</taxon>
        <taxon>Rhabditida</taxon>
        <taxon>Rhabditina</taxon>
        <taxon>Rhabditomorpha</taxon>
        <taxon>Rhabditoidea</taxon>
        <taxon>Rhabditidae</taxon>
        <taxon>Mesorhabditinae</taxon>
        <taxon>Mesorhabditis</taxon>
    </lineage>
</organism>
<protein>
    <recommendedName>
        <fullName evidence="1">Major sperm protein</fullName>
    </recommendedName>
</protein>
<evidence type="ECO:0000256" key="1">
    <source>
        <dbReference type="RuleBase" id="RU003425"/>
    </source>
</evidence>
<evidence type="ECO:0000313" key="4">
    <source>
        <dbReference type="Proteomes" id="UP001177023"/>
    </source>
</evidence>
<proteinExistence type="predicted"/>
<keyword evidence="1" id="KW-0206">Cytoskeleton</keyword>
<gene>
    <name evidence="3" type="ORF">MSPICULIGERA_LOCUS21108</name>
</gene>
<dbReference type="SUPFAM" id="SSF49354">
    <property type="entry name" value="PapD-like"/>
    <property type="match status" value="1"/>
</dbReference>
<feature type="non-terminal residue" evidence="3">
    <location>
        <position position="141"/>
    </location>
</feature>
<evidence type="ECO:0000259" key="2">
    <source>
        <dbReference type="PROSITE" id="PS50202"/>
    </source>
</evidence>
<feature type="domain" description="MSP" evidence="2">
    <location>
        <begin position="1"/>
        <end position="118"/>
    </location>
</feature>
<dbReference type="Gene3D" id="2.60.40.10">
    <property type="entry name" value="Immunoglobulins"/>
    <property type="match status" value="1"/>
</dbReference>
<sequence length="141" mass="15672">MYDPEDHDLYLTPKIAYFSSVKGGASRHMLVNGSDQQIAVKIKCSNNSLYRVSPVYCNLVPGQAQRLQIVRDPGAAKVDKLIILFKRSDAINPRDAFVLTNDEESESVQKRLIALISQEDVAVQQAPRTSLKTILQKNSVA</sequence>
<dbReference type="InterPro" id="IPR008962">
    <property type="entry name" value="PapD-like_sf"/>
</dbReference>
<name>A0AA36D934_9BILA</name>
<comment type="function">
    <text evidence="1">Central component in molecular interactions underlying sperm crawling. Forms an extensive filament system that extends from sperm villipoda, along the leading edge of the pseudopod.</text>
</comment>
<dbReference type="PANTHER" id="PTHR22947">
    <property type="entry name" value="MAJOR SPERM PROTEIN"/>
    <property type="match status" value="1"/>
</dbReference>
<dbReference type="EMBL" id="CATQJA010002665">
    <property type="protein sequence ID" value="CAJ0582987.1"/>
    <property type="molecule type" value="Genomic_DNA"/>
</dbReference>
<comment type="caution">
    <text evidence="3">The sequence shown here is derived from an EMBL/GenBank/DDBJ whole genome shotgun (WGS) entry which is preliminary data.</text>
</comment>
<keyword evidence="4" id="KW-1185">Reference proteome</keyword>